<comment type="caution">
    <text evidence="1">The sequence shown here is derived from an EMBL/GenBank/DDBJ whole genome shotgun (WGS) entry which is preliminary data.</text>
</comment>
<accession>A0A1Q9D9C2</accession>
<name>A0A1Q9D9C2_SYMMI</name>
<dbReference type="OrthoDB" id="10662527at2759"/>
<evidence type="ECO:0000313" key="2">
    <source>
        <dbReference type="Proteomes" id="UP000186817"/>
    </source>
</evidence>
<dbReference type="Proteomes" id="UP000186817">
    <property type="component" value="Unassembled WGS sequence"/>
</dbReference>
<keyword evidence="2" id="KW-1185">Reference proteome</keyword>
<organism evidence="1 2">
    <name type="scientific">Symbiodinium microadriaticum</name>
    <name type="common">Dinoflagellate</name>
    <name type="synonym">Zooxanthella microadriatica</name>
    <dbReference type="NCBI Taxonomy" id="2951"/>
    <lineage>
        <taxon>Eukaryota</taxon>
        <taxon>Sar</taxon>
        <taxon>Alveolata</taxon>
        <taxon>Dinophyceae</taxon>
        <taxon>Suessiales</taxon>
        <taxon>Symbiodiniaceae</taxon>
        <taxon>Symbiodinium</taxon>
    </lineage>
</organism>
<evidence type="ECO:0000313" key="1">
    <source>
        <dbReference type="EMBL" id="OLP91784.1"/>
    </source>
</evidence>
<dbReference type="AlphaFoldDB" id="A0A1Q9D9C2"/>
<reference evidence="1 2" key="1">
    <citation type="submission" date="2016-02" db="EMBL/GenBank/DDBJ databases">
        <title>Genome analysis of coral dinoflagellate symbionts highlights evolutionary adaptations to a symbiotic lifestyle.</title>
        <authorList>
            <person name="Aranda M."/>
            <person name="Li Y."/>
            <person name="Liew Y.J."/>
            <person name="Baumgarten S."/>
            <person name="Simakov O."/>
            <person name="Wilson M."/>
            <person name="Piel J."/>
            <person name="Ashoor H."/>
            <person name="Bougouffa S."/>
            <person name="Bajic V.B."/>
            <person name="Ryu T."/>
            <person name="Ravasi T."/>
            <person name="Bayer T."/>
            <person name="Micklem G."/>
            <person name="Kim H."/>
            <person name="Bhak J."/>
            <person name="Lajeunesse T.C."/>
            <person name="Voolstra C.R."/>
        </authorList>
    </citation>
    <scope>NUCLEOTIDE SEQUENCE [LARGE SCALE GENOMIC DNA]</scope>
    <source>
        <strain evidence="1 2">CCMP2467</strain>
    </source>
</reference>
<protein>
    <submittedName>
        <fullName evidence="1">Uncharacterized protein</fullName>
    </submittedName>
</protein>
<dbReference type="EMBL" id="LSRX01000649">
    <property type="protein sequence ID" value="OLP91784.1"/>
    <property type="molecule type" value="Genomic_DNA"/>
</dbReference>
<sequence length="142" mass="15556">MTSQECVMGICMYFYEHLNIEHGCCSAIYSLPSSSSDLRWQNRIEGIQSSSRCDSRQGPSKAGLLDAQSRLGRAISWKPALMQQSVSPSAAFATASSRHVSWVPATASMASQEATSISVKVVRQASWTPARVEFDPVFWAYG</sequence>
<gene>
    <name evidence="1" type="ORF">AK812_SmicGene26491</name>
</gene>
<proteinExistence type="predicted"/>